<keyword evidence="8" id="KW-1185">Reference proteome</keyword>
<evidence type="ECO:0000256" key="1">
    <source>
        <dbReference type="ARBA" id="ARBA00002889"/>
    </source>
</evidence>
<dbReference type="GO" id="GO:0005730">
    <property type="term" value="C:nucleolus"/>
    <property type="evidence" value="ECO:0007669"/>
    <property type="project" value="UniProtKB-SubCell"/>
</dbReference>
<dbReference type="PANTHER" id="PTHR13243">
    <property type="entry name" value="HSPC111 PROTEIN-RELATED"/>
    <property type="match status" value="1"/>
</dbReference>
<evidence type="ECO:0000256" key="5">
    <source>
        <dbReference type="ARBA" id="ARBA00023242"/>
    </source>
</evidence>
<evidence type="ECO:0000313" key="7">
    <source>
        <dbReference type="EMBL" id="KAJ1645079.1"/>
    </source>
</evidence>
<proteinExistence type="inferred from homology"/>
<evidence type="ECO:0000256" key="4">
    <source>
        <dbReference type="ARBA" id="ARBA00015522"/>
    </source>
</evidence>
<dbReference type="AlphaFoldDB" id="A0A9W7XLZ4"/>
<dbReference type="EMBL" id="JANBOH010000125">
    <property type="protein sequence ID" value="KAJ1645079.1"/>
    <property type="molecule type" value="Genomic_DNA"/>
</dbReference>
<comment type="subcellular location">
    <subcellularLocation>
        <location evidence="2">Nucleus</location>
        <location evidence="2">Nucleolus</location>
    </subcellularLocation>
</comment>
<accession>A0A9W7XLZ4</accession>
<evidence type="ECO:0000256" key="2">
    <source>
        <dbReference type="ARBA" id="ARBA00004604"/>
    </source>
</evidence>
<dbReference type="InterPro" id="IPR019002">
    <property type="entry name" value="Ribosome_biogenesis_Nop16"/>
</dbReference>
<gene>
    <name evidence="7" type="primary">NOP16</name>
    <name evidence="7" type="ORF">LPJ64_003300</name>
</gene>
<organism evidence="7 8">
    <name type="scientific">Coemansia asiatica</name>
    <dbReference type="NCBI Taxonomy" id="1052880"/>
    <lineage>
        <taxon>Eukaryota</taxon>
        <taxon>Fungi</taxon>
        <taxon>Fungi incertae sedis</taxon>
        <taxon>Zoopagomycota</taxon>
        <taxon>Kickxellomycotina</taxon>
        <taxon>Kickxellomycetes</taxon>
        <taxon>Kickxellales</taxon>
        <taxon>Kickxellaceae</taxon>
        <taxon>Coemansia</taxon>
    </lineage>
</organism>
<keyword evidence="5" id="KW-0539">Nucleus</keyword>
<dbReference type="Pfam" id="PF09420">
    <property type="entry name" value="Nop16"/>
    <property type="match status" value="1"/>
</dbReference>
<evidence type="ECO:0000256" key="6">
    <source>
        <dbReference type="SAM" id="MobiDB-lite"/>
    </source>
</evidence>
<protein>
    <recommendedName>
        <fullName evidence="4">Nucleolar protein 16</fullName>
    </recommendedName>
</protein>
<evidence type="ECO:0000313" key="8">
    <source>
        <dbReference type="Proteomes" id="UP001145021"/>
    </source>
</evidence>
<dbReference type="PANTHER" id="PTHR13243:SF1">
    <property type="entry name" value="NUCLEOLAR PROTEIN 16"/>
    <property type="match status" value="1"/>
</dbReference>
<sequence>MVRPIARKKLRNPKLKVTRKKADKARKIKYTGHPLLRQEWDRNKTVLENYKKLGLVSKVNGARGGTEKDLFFKPKEDENNSAVEPTEQDVKKAIPKGYGIIERDEQGNVVNIILPEEEDPLDSDYEMEKVEAKEKAAKMLEEFANTHEEKRERWLSQGNRRILQTFIDTHGDNYEAMFWDSKLNRQQLTKYQIEKKIKQYLAEKAKAKF</sequence>
<dbReference type="GO" id="GO:0042273">
    <property type="term" value="P:ribosomal large subunit biogenesis"/>
    <property type="evidence" value="ECO:0007669"/>
    <property type="project" value="TreeGrafter"/>
</dbReference>
<name>A0A9W7XLZ4_9FUNG</name>
<feature type="region of interest" description="Disordered" evidence="6">
    <location>
        <begin position="1"/>
        <end position="23"/>
    </location>
</feature>
<dbReference type="Proteomes" id="UP001145021">
    <property type="component" value="Unassembled WGS sequence"/>
</dbReference>
<evidence type="ECO:0000256" key="3">
    <source>
        <dbReference type="ARBA" id="ARBA00008479"/>
    </source>
</evidence>
<comment type="caution">
    <text evidence="7">The sequence shown here is derived from an EMBL/GenBank/DDBJ whole genome shotgun (WGS) entry which is preliminary data.</text>
</comment>
<reference evidence="7" key="1">
    <citation type="submission" date="2022-07" db="EMBL/GenBank/DDBJ databases">
        <title>Phylogenomic reconstructions and comparative analyses of Kickxellomycotina fungi.</title>
        <authorList>
            <person name="Reynolds N.K."/>
            <person name="Stajich J.E."/>
            <person name="Barry K."/>
            <person name="Grigoriev I.V."/>
            <person name="Crous P."/>
            <person name="Smith M.E."/>
        </authorList>
    </citation>
    <scope>NUCLEOTIDE SEQUENCE</scope>
    <source>
        <strain evidence="7">NBRC 105413</strain>
    </source>
</reference>
<comment type="similarity">
    <text evidence="3">Belongs to the NOP16 family.</text>
</comment>
<comment type="function">
    <text evidence="1">Involved in the biogenesis of the 60S ribosomal subunit.</text>
</comment>